<evidence type="ECO:0000313" key="3">
    <source>
        <dbReference type="Proteomes" id="UP001458070"/>
    </source>
</evidence>
<accession>A0ABU9PD35</accession>
<keyword evidence="1" id="KW-1133">Transmembrane helix</keyword>
<dbReference type="RefSeq" id="WP_048981310.1">
    <property type="nucleotide sequence ID" value="NZ_CABGVD010000070.1"/>
</dbReference>
<keyword evidence="1" id="KW-0472">Membrane</keyword>
<sequence length="130" mass="14410">MDLIITVRVLRAQALALLLPVMWLISLIVLVGRKSGHQMSRIFAVMVMVGIWRIFGGRFTLCPLKKAQQLQQLSVASMVSAVLLPVMAEVRVGRGHRDSLSLCITGRWDTGKTDHPGLVITNILPALLWQ</sequence>
<dbReference type="Proteomes" id="UP001458070">
    <property type="component" value="Unassembled WGS sequence"/>
</dbReference>
<reference evidence="2 3" key="1">
    <citation type="submission" date="2024-04" db="EMBL/GenBank/DDBJ databases">
        <title>Draft genome assemblies of urinary isolates.</title>
        <authorList>
            <person name="Appleberry H."/>
            <person name="Kula A."/>
            <person name="Wolfe A.J."/>
            <person name="Putonti C."/>
        </authorList>
    </citation>
    <scope>NUCLEOTIDE SEQUENCE [LARGE SCALE GENOMIC DNA]</scope>
    <source>
        <strain evidence="2 3">UMB12529</strain>
    </source>
</reference>
<keyword evidence="1" id="KW-0812">Transmembrane</keyword>
<feature type="transmembrane region" description="Helical" evidence="1">
    <location>
        <begin position="42"/>
        <end position="61"/>
    </location>
</feature>
<feature type="transmembrane region" description="Helical" evidence="1">
    <location>
        <begin position="12"/>
        <end position="30"/>
    </location>
</feature>
<name>A0ABU9PD35_9ENTR</name>
<evidence type="ECO:0000313" key="2">
    <source>
        <dbReference type="EMBL" id="MEM0627988.1"/>
    </source>
</evidence>
<organism evidence="2 3">
    <name type="scientific">Klebsiella grimontii</name>
    <dbReference type="NCBI Taxonomy" id="2058152"/>
    <lineage>
        <taxon>Bacteria</taxon>
        <taxon>Pseudomonadati</taxon>
        <taxon>Pseudomonadota</taxon>
        <taxon>Gammaproteobacteria</taxon>
        <taxon>Enterobacterales</taxon>
        <taxon>Enterobacteriaceae</taxon>
        <taxon>Klebsiella/Raoultella group</taxon>
        <taxon>Klebsiella</taxon>
    </lineage>
</organism>
<dbReference type="EMBL" id="JBCGEM010000062">
    <property type="protein sequence ID" value="MEM0627988.1"/>
    <property type="molecule type" value="Genomic_DNA"/>
</dbReference>
<keyword evidence="3" id="KW-1185">Reference proteome</keyword>
<gene>
    <name evidence="2" type="ORF">AAFL32_29430</name>
</gene>
<evidence type="ECO:0000256" key="1">
    <source>
        <dbReference type="SAM" id="Phobius"/>
    </source>
</evidence>
<comment type="caution">
    <text evidence="2">The sequence shown here is derived from an EMBL/GenBank/DDBJ whole genome shotgun (WGS) entry which is preliminary data.</text>
</comment>
<protein>
    <submittedName>
        <fullName evidence="2">Uncharacterized protein</fullName>
    </submittedName>
</protein>
<proteinExistence type="predicted"/>